<evidence type="ECO:0000256" key="6">
    <source>
        <dbReference type="ARBA" id="ARBA00023040"/>
    </source>
</evidence>
<gene>
    <name evidence="14" type="primary">LOC107116378</name>
</gene>
<comment type="subcellular location">
    <subcellularLocation>
        <location evidence="1">Cell membrane</location>
        <topology evidence="1">Multi-pass membrane protein</topology>
    </subcellularLocation>
</comment>
<dbReference type="Gene3D" id="3.40.50.2300">
    <property type="match status" value="3"/>
</dbReference>
<evidence type="ECO:0000313" key="14">
    <source>
        <dbReference type="RefSeq" id="XP_015273761.1"/>
    </source>
</evidence>
<sequence>VAPLSVCNDYCIPGYHKRKKEGEKFCCYDCVPCPEGKISRQKDMDDCVKRPSDQYPNKKKDGCIPKTMNFLSFEEPLGITLLSIAVSLVLITTVVLGLFIKNKDTPIVRANNRDITYILLVSLLLSFFSSLLFLGQPTKVTCILRQPAFSIIFSVAVSCVLAKTITVVVAFMATKPGSSMRKWVGKRLTNTVVLSSSLIQTGISVVWLGTSPPFPVFDTHSLNEEIIIECNEGSVTMFYIALGYMGLLSLISLIVAFLARKLPDSFNEANMFTKFHQHILVLAFAVNEINKNPRILPNVTLGFHIYDSYYAMRMTYRTTFDLLYKSHQYVPNYECDGHKKLMAVIGGLSSDISFHMSDMLSLYKIPQVHAFLQAITFNNSAGERLSFNDKWEMEGGFDIMNVVTFPNTSFRRVKIGMVNPNAPEGEELIIHENMIVWQSIFNQMAPISVCNDYCIPGYHKRKKEGEKFCCYDCVPCPEGKISRQKDMDDCVKCPSDQYPKKKKNGCIPKTMNFLSFEEPLGITLLSIAVSLVLITTVVLGLFIKNKDTPIVRANNRDITYILLVSLLLSFFSSLLFIGQPTKVTCILRQPAFSIIFSVAVSCVLAKTITVVVAFMATKPGSSMRKWVGKRLTNTVVLSSSLIQASISVVWLGTSPPFPIFDTHSLNEEIIIECNEGSVTMFYIALGYMGLLSLISLIVAFLARKLPDSFNEAKFITFSMMIFCSVWVSFVPTYLSTKGKSMVAVEVFSILVSSAGLLGCVFSQKCYIILLRPELNRREELIRIKHN</sequence>
<keyword evidence="10" id="KW-0807">Transducer</keyword>
<keyword evidence="8" id="KW-0675">Receptor</keyword>
<feature type="transmembrane region" description="Helical" evidence="11">
    <location>
        <begin position="746"/>
        <end position="769"/>
    </location>
</feature>
<feature type="transmembrane region" description="Helical" evidence="11">
    <location>
        <begin position="558"/>
        <end position="578"/>
    </location>
</feature>
<name>A0ABM1KJ74_GEKJA</name>
<dbReference type="PRINTS" id="PR01535">
    <property type="entry name" value="VOMERONASL2R"/>
</dbReference>
<dbReference type="PANTHER" id="PTHR24061">
    <property type="entry name" value="CALCIUM-SENSING RECEPTOR-RELATED"/>
    <property type="match status" value="1"/>
</dbReference>
<evidence type="ECO:0000256" key="8">
    <source>
        <dbReference type="ARBA" id="ARBA00023170"/>
    </source>
</evidence>
<keyword evidence="9" id="KW-0325">Glycoprotein</keyword>
<feature type="transmembrane region" description="Helical" evidence="11">
    <location>
        <begin position="238"/>
        <end position="259"/>
    </location>
</feature>
<evidence type="ECO:0000256" key="9">
    <source>
        <dbReference type="ARBA" id="ARBA00023180"/>
    </source>
</evidence>
<dbReference type="InterPro" id="IPR011500">
    <property type="entry name" value="GPCR_3_9-Cys_dom"/>
</dbReference>
<dbReference type="RefSeq" id="XP_015273761.1">
    <property type="nucleotide sequence ID" value="XM_015418275.1"/>
</dbReference>
<evidence type="ECO:0000313" key="13">
    <source>
        <dbReference type="Proteomes" id="UP000694871"/>
    </source>
</evidence>
<dbReference type="PROSITE" id="PS00981">
    <property type="entry name" value="G_PROTEIN_RECEP_F3_3"/>
    <property type="match status" value="1"/>
</dbReference>
<evidence type="ECO:0000256" key="7">
    <source>
        <dbReference type="ARBA" id="ARBA00023136"/>
    </source>
</evidence>
<dbReference type="InterPro" id="IPR004073">
    <property type="entry name" value="GPCR_3_vmron_rcpt_2"/>
</dbReference>
<dbReference type="InterPro" id="IPR000068">
    <property type="entry name" value="GPCR_3_Ca_sens_rcpt-rel"/>
</dbReference>
<keyword evidence="4" id="KW-0732">Signal</keyword>
<dbReference type="Pfam" id="PF01094">
    <property type="entry name" value="ANF_receptor"/>
    <property type="match status" value="1"/>
</dbReference>
<accession>A0ABM1KJ74</accession>
<evidence type="ECO:0000256" key="4">
    <source>
        <dbReference type="ARBA" id="ARBA00022729"/>
    </source>
</evidence>
<dbReference type="InterPro" id="IPR001828">
    <property type="entry name" value="ANF_lig-bd_rcpt"/>
</dbReference>
<dbReference type="SUPFAM" id="SSF53822">
    <property type="entry name" value="Periplasmic binding protein-like I"/>
    <property type="match status" value="2"/>
</dbReference>
<evidence type="ECO:0000256" key="2">
    <source>
        <dbReference type="ARBA" id="ARBA00022475"/>
    </source>
</evidence>
<organism evidence="13 14">
    <name type="scientific">Gekko japonicus</name>
    <name type="common">Schlegel's Japanese gecko</name>
    <dbReference type="NCBI Taxonomy" id="146911"/>
    <lineage>
        <taxon>Eukaryota</taxon>
        <taxon>Metazoa</taxon>
        <taxon>Chordata</taxon>
        <taxon>Craniata</taxon>
        <taxon>Vertebrata</taxon>
        <taxon>Euteleostomi</taxon>
        <taxon>Lepidosauria</taxon>
        <taxon>Squamata</taxon>
        <taxon>Bifurcata</taxon>
        <taxon>Gekkota</taxon>
        <taxon>Gekkonidae</taxon>
        <taxon>Gekkoninae</taxon>
        <taxon>Gekko</taxon>
    </lineage>
</organism>
<feature type="transmembrane region" description="Helical" evidence="11">
    <location>
        <begin position="148"/>
        <end position="171"/>
    </location>
</feature>
<feature type="transmembrane region" description="Helical" evidence="11">
    <location>
        <begin position="115"/>
        <end position="136"/>
    </location>
</feature>
<feature type="transmembrane region" description="Helical" evidence="11">
    <location>
        <begin position="77"/>
        <end position="100"/>
    </location>
</feature>
<keyword evidence="7 11" id="KW-0472">Membrane</keyword>
<dbReference type="GeneID" id="107116378"/>
<dbReference type="PROSITE" id="PS50259">
    <property type="entry name" value="G_PROTEIN_RECEP_F3_4"/>
    <property type="match status" value="2"/>
</dbReference>
<feature type="non-terminal residue" evidence="14">
    <location>
        <position position="1"/>
    </location>
</feature>
<keyword evidence="13" id="KW-1185">Reference proteome</keyword>
<keyword evidence="6" id="KW-0297">G-protein coupled receptor</keyword>
<keyword evidence="3 11" id="KW-0812">Transmembrane</keyword>
<evidence type="ECO:0000259" key="12">
    <source>
        <dbReference type="PROSITE" id="PS50259"/>
    </source>
</evidence>
<feature type="transmembrane region" description="Helical" evidence="11">
    <location>
        <begin position="714"/>
        <end position="734"/>
    </location>
</feature>
<dbReference type="PANTHER" id="PTHR24061:SF599">
    <property type="entry name" value="G-PROTEIN COUPLED RECEPTORS FAMILY 3 PROFILE DOMAIN-CONTAINING PROTEIN"/>
    <property type="match status" value="1"/>
</dbReference>
<dbReference type="Pfam" id="PF00003">
    <property type="entry name" value="7tm_3"/>
    <property type="match status" value="2"/>
</dbReference>
<dbReference type="Gene3D" id="2.10.50.30">
    <property type="entry name" value="GPCR, family 3, nine cysteines domain"/>
    <property type="match status" value="2"/>
</dbReference>
<dbReference type="PRINTS" id="PR00248">
    <property type="entry name" value="GPCRMGR"/>
</dbReference>
<feature type="transmembrane region" description="Helical" evidence="11">
    <location>
        <begin position="681"/>
        <end position="702"/>
    </location>
</feature>
<reference evidence="14" key="1">
    <citation type="submission" date="2025-08" db="UniProtKB">
        <authorList>
            <consortium name="RefSeq"/>
        </authorList>
    </citation>
    <scope>IDENTIFICATION</scope>
</reference>
<dbReference type="Pfam" id="PF07562">
    <property type="entry name" value="NCD3G"/>
    <property type="match status" value="2"/>
</dbReference>
<feature type="domain" description="G-protein coupled receptors family 3 profile" evidence="12">
    <location>
        <begin position="77"/>
        <end position="269"/>
    </location>
</feature>
<dbReference type="InterPro" id="IPR000337">
    <property type="entry name" value="GPCR_3"/>
</dbReference>
<evidence type="ECO:0000256" key="1">
    <source>
        <dbReference type="ARBA" id="ARBA00004651"/>
    </source>
</evidence>
<evidence type="ECO:0000256" key="11">
    <source>
        <dbReference type="SAM" id="Phobius"/>
    </source>
</evidence>
<protein>
    <submittedName>
        <fullName evidence="14">Vomeronasal type-2 receptor 26-like</fullName>
    </submittedName>
</protein>
<dbReference type="InterPro" id="IPR038550">
    <property type="entry name" value="GPCR_3_9-Cys_sf"/>
</dbReference>
<feature type="transmembrane region" description="Helical" evidence="11">
    <location>
        <begin position="590"/>
        <end position="616"/>
    </location>
</feature>
<feature type="transmembrane region" description="Helical" evidence="11">
    <location>
        <begin position="520"/>
        <end position="543"/>
    </location>
</feature>
<proteinExistence type="predicted"/>
<dbReference type="CDD" id="cd15283">
    <property type="entry name" value="7tmC_V2R_pheromone"/>
    <property type="match status" value="1"/>
</dbReference>
<evidence type="ECO:0000256" key="3">
    <source>
        <dbReference type="ARBA" id="ARBA00022692"/>
    </source>
</evidence>
<evidence type="ECO:0000256" key="10">
    <source>
        <dbReference type="ARBA" id="ARBA00023224"/>
    </source>
</evidence>
<keyword evidence="2" id="KW-1003">Cell membrane</keyword>
<dbReference type="InterPro" id="IPR017979">
    <property type="entry name" value="GPCR_3_CS"/>
</dbReference>
<feature type="domain" description="G-protein coupled receptors family 3 profile" evidence="12">
    <location>
        <begin position="520"/>
        <end position="784"/>
    </location>
</feature>
<dbReference type="InterPro" id="IPR028082">
    <property type="entry name" value="Peripla_BP_I"/>
</dbReference>
<keyword evidence="5 11" id="KW-1133">Transmembrane helix</keyword>
<evidence type="ECO:0000256" key="5">
    <source>
        <dbReference type="ARBA" id="ARBA00022989"/>
    </source>
</evidence>
<dbReference type="Proteomes" id="UP000694871">
    <property type="component" value="Unplaced"/>
</dbReference>
<dbReference type="InterPro" id="IPR017978">
    <property type="entry name" value="GPCR_3_C"/>
</dbReference>